<evidence type="ECO:0000313" key="3">
    <source>
        <dbReference type="EMBL" id="MBR0665961.1"/>
    </source>
</evidence>
<dbReference type="SMART" id="SM00903">
    <property type="entry name" value="Flavin_Reduct"/>
    <property type="match status" value="1"/>
</dbReference>
<dbReference type="SUPFAM" id="SSF50475">
    <property type="entry name" value="FMN-binding split barrel"/>
    <property type="match status" value="1"/>
</dbReference>
<organism evidence="3 4">
    <name type="scientific">Plastoroseomonas hellenica</name>
    <dbReference type="NCBI Taxonomy" id="2687306"/>
    <lineage>
        <taxon>Bacteria</taxon>
        <taxon>Pseudomonadati</taxon>
        <taxon>Pseudomonadota</taxon>
        <taxon>Alphaproteobacteria</taxon>
        <taxon>Acetobacterales</taxon>
        <taxon>Acetobacteraceae</taxon>
        <taxon>Plastoroseomonas</taxon>
    </lineage>
</organism>
<gene>
    <name evidence="3" type="ORF">GXW71_16500</name>
</gene>
<protein>
    <submittedName>
        <fullName evidence="3">Flavin reductase family protein</fullName>
    </submittedName>
</protein>
<dbReference type="Proteomes" id="UP001196870">
    <property type="component" value="Unassembled WGS sequence"/>
</dbReference>
<proteinExistence type="predicted"/>
<dbReference type="InterPro" id="IPR002563">
    <property type="entry name" value="Flavin_Rdtase-like_dom"/>
</dbReference>
<sequence>MSVSTIATPATPVRIDCTAAPEPRALRQAMGRFATGVAIITTRTRTGELEGMTVNSFSSVSLDPPLVLWSLRRQARALTGFVDAGCFAVNILSATQGALSRHFATPMADRFESLAWEPGHGGCPLLPGCLASFECDTHEVVGAGDHLILIGRIRHVTHRDGAPLVFHGGQYGVPVALTA</sequence>
<comment type="caution">
    <text evidence="3">The sequence shown here is derived from an EMBL/GenBank/DDBJ whole genome shotgun (WGS) entry which is preliminary data.</text>
</comment>
<dbReference type="Pfam" id="PF01613">
    <property type="entry name" value="Flavin_Reduct"/>
    <property type="match status" value="1"/>
</dbReference>
<dbReference type="PANTHER" id="PTHR30466:SF1">
    <property type="entry name" value="FMN REDUCTASE (NADH) RUTF"/>
    <property type="match status" value="1"/>
</dbReference>
<dbReference type="PANTHER" id="PTHR30466">
    <property type="entry name" value="FLAVIN REDUCTASE"/>
    <property type="match status" value="1"/>
</dbReference>
<keyword evidence="1" id="KW-0560">Oxidoreductase</keyword>
<dbReference type="EMBL" id="JAAGBB010000019">
    <property type="protein sequence ID" value="MBR0665961.1"/>
    <property type="molecule type" value="Genomic_DNA"/>
</dbReference>
<evidence type="ECO:0000256" key="1">
    <source>
        <dbReference type="ARBA" id="ARBA00023002"/>
    </source>
</evidence>
<reference evidence="4" key="1">
    <citation type="journal article" date="2021" name="Syst. Appl. Microbiol.">
        <title>Roseomonas hellenica sp. nov., isolated from roots of wild-growing Alkanna tinctoria.</title>
        <authorList>
            <person name="Rat A."/>
            <person name="Naranjo H.D."/>
            <person name="Lebbe L."/>
            <person name="Cnockaert M."/>
            <person name="Krigas N."/>
            <person name="Grigoriadou K."/>
            <person name="Maloupa E."/>
            <person name="Willems A."/>
        </authorList>
    </citation>
    <scope>NUCLEOTIDE SEQUENCE [LARGE SCALE GENOMIC DNA]</scope>
    <source>
        <strain evidence="4">LMG 31523</strain>
    </source>
</reference>
<dbReference type="Gene3D" id="2.30.110.10">
    <property type="entry name" value="Electron Transport, Fmn-binding Protein, Chain A"/>
    <property type="match status" value="1"/>
</dbReference>
<keyword evidence="4" id="KW-1185">Reference proteome</keyword>
<dbReference type="InterPro" id="IPR012349">
    <property type="entry name" value="Split_barrel_FMN-bd"/>
</dbReference>
<evidence type="ECO:0000313" key="4">
    <source>
        <dbReference type="Proteomes" id="UP001196870"/>
    </source>
</evidence>
<evidence type="ECO:0000259" key="2">
    <source>
        <dbReference type="SMART" id="SM00903"/>
    </source>
</evidence>
<dbReference type="InterPro" id="IPR050268">
    <property type="entry name" value="NADH-dep_flavin_reductase"/>
</dbReference>
<feature type="domain" description="Flavin reductase like" evidence="2">
    <location>
        <begin position="30"/>
        <end position="173"/>
    </location>
</feature>
<dbReference type="RefSeq" id="WP_211853634.1">
    <property type="nucleotide sequence ID" value="NZ_JAAGBB010000019.1"/>
</dbReference>
<accession>A0ABS5F079</accession>
<name>A0ABS5F079_9PROT</name>